<gene>
    <name evidence="2" type="ORF">BEWA_004760</name>
</gene>
<dbReference type="VEuPathDB" id="PiroplasmaDB:BEWA_004760"/>
<dbReference type="Proteomes" id="UP000031512">
    <property type="component" value="Chromosome 3"/>
</dbReference>
<feature type="compositionally biased region" description="Polar residues" evidence="1">
    <location>
        <begin position="133"/>
        <end position="148"/>
    </location>
</feature>
<dbReference type="GeneID" id="15804827"/>
<sequence>MIANQETKSLPSQIILLANIIDGLPHDASLKSLVKNKWRQSSYSPLRSSTPVSCNEKEFTQFDCFTVPHYYETVNTPEYGVSLDFPADLTPNEPFLTEENYLIPNYSEKDTTKTTFAKSDRNKQCANELLNGTLGNATDSKTSSTPSQKDTESTEKGQEKEFVSIKDLNIDLIGSVFPKGSIIFINNLSREKAKFANFEQRNVTCSTDVSKSKNLTVPESNYCSKQEHDAILFNLESLQIKYNALFCFVNRFEEHTKFSCDQLERFIGKLHLLNTIYLQKLKNIVFS</sequence>
<dbReference type="KEGG" id="beq:BEWA_004760"/>
<organism evidence="2 3">
    <name type="scientific">Theileria equi strain WA</name>
    <dbReference type="NCBI Taxonomy" id="1537102"/>
    <lineage>
        <taxon>Eukaryota</taxon>
        <taxon>Sar</taxon>
        <taxon>Alveolata</taxon>
        <taxon>Apicomplexa</taxon>
        <taxon>Aconoidasida</taxon>
        <taxon>Piroplasmida</taxon>
        <taxon>Theileriidae</taxon>
        <taxon>Theileria</taxon>
    </lineage>
</organism>
<feature type="compositionally biased region" description="Basic and acidic residues" evidence="1">
    <location>
        <begin position="149"/>
        <end position="158"/>
    </location>
</feature>
<evidence type="ECO:0000256" key="1">
    <source>
        <dbReference type="SAM" id="MobiDB-lite"/>
    </source>
</evidence>
<evidence type="ECO:0000313" key="3">
    <source>
        <dbReference type="Proteomes" id="UP000031512"/>
    </source>
</evidence>
<accession>L0B0N3</accession>
<evidence type="ECO:0000313" key="2">
    <source>
        <dbReference type="EMBL" id="AFZ81068.1"/>
    </source>
</evidence>
<protein>
    <submittedName>
        <fullName evidence="2">Uncharacterized protein</fullName>
    </submittedName>
</protein>
<dbReference type="RefSeq" id="XP_004830734.1">
    <property type="nucleotide sequence ID" value="XM_004830677.1"/>
</dbReference>
<feature type="region of interest" description="Disordered" evidence="1">
    <location>
        <begin position="131"/>
        <end position="158"/>
    </location>
</feature>
<name>L0B0N3_THEEQ</name>
<proteinExistence type="predicted"/>
<reference evidence="2 3" key="1">
    <citation type="journal article" date="2012" name="BMC Genomics">
        <title>Comparative genomic analysis and phylogenetic position of Theileria equi.</title>
        <authorList>
            <person name="Kappmeyer L.S."/>
            <person name="Thiagarajan M."/>
            <person name="Herndon D.R."/>
            <person name="Ramsay J.D."/>
            <person name="Caler E."/>
            <person name="Djikeng A."/>
            <person name="Gillespie J.J."/>
            <person name="Lau A.O."/>
            <person name="Roalson E.H."/>
            <person name="Silva J.C."/>
            <person name="Silva M.G."/>
            <person name="Suarez C.E."/>
            <person name="Ueti M.W."/>
            <person name="Nene V.M."/>
            <person name="Mealey R.H."/>
            <person name="Knowles D.P."/>
            <person name="Brayton K.A."/>
        </authorList>
    </citation>
    <scope>NUCLEOTIDE SEQUENCE [LARGE SCALE GENOMIC DNA]</scope>
    <source>
        <strain evidence="2 3">WA</strain>
    </source>
</reference>
<keyword evidence="3" id="KW-1185">Reference proteome</keyword>
<dbReference type="AlphaFoldDB" id="L0B0N3"/>
<dbReference type="EMBL" id="CP001670">
    <property type="protein sequence ID" value="AFZ81068.1"/>
    <property type="molecule type" value="Genomic_DNA"/>
</dbReference>